<dbReference type="Gene3D" id="3.40.50.720">
    <property type="entry name" value="NAD(P)-binding Rossmann-like Domain"/>
    <property type="match status" value="1"/>
</dbReference>
<dbReference type="PROSITE" id="PS00061">
    <property type="entry name" value="ADH_SHORT"/>
    <property type="match status" value="1"/>
</dbReference>
<dbReference type="PANTHER" id="PTHR24321:SF8">
    <property type="entry name" value="ESTRADIOL 17-BETA-DEHYDROGENASE 8-RELATED"/>
    <property type="match status" value="1"/>
</dbReference>
<dbReference type="EMBL" id="VUOB01000001">
    <property type="protein sequence ID" value="KAA2267132.1"/>
    <property type="molecule type" value="Genomic_DNA"/>
</dbReference>
<organism evidence="5 6">
    <name type="scientific">Solihabitans fulvus</name>
    <dbReference type="NCBI Taxonomy" id="1892852"/>
    <lineage>
        <taxon>Bacteria</taxon>
        <taxon>Bacillati</taxon>
        <taxon>Actinomycetota</taxon>
        <taxon>Actinomycetes</taxon>
        <taxon>Pseudonocardiales</taxon>
        <taxon>Pseudonocardiaceae</taxon>
        <taxon>Solihabitans</taxon>
    </lineage>
</organism>
<dbReference type="FunFam" id="3.40.50.720:FF:000084">
    <property type="entry name" value="Short-chain dehydrogenase reductase"/>
    <property type="match status" value="1"/>
</dbReference>
<dbReference type="SUPFAM" id="SSF51735">
    <property type="entry name" value="NAD(P)-binding Rossmann-fold domains"/>
    <property type="match status" value="1"/>
</dbReference>
<evidence type="ECO:0000256" key="1">
    <source>
        <dbReference type="ARBA" id="ARBA00006484"/>
    </source>
</evidence>
<name>A0A5B2XW70_9PSEU</name>
<reference evidence="5 6" key="2">
    <citation type="submission" date="2019-09" db="EMBL/GenBank/DDBJ databases">
        <authorList>
            <person name="Jin C."/>
        </authorList>
    </citation>
    <scope>NUCLEOTIDE SEQUENCE [LARGE SCALE GENOMIC DNA]</scope>
    <source>
        <strain evidence="5 6">AN110305</strain>
    </source>
</reference>
<evidence type="ECO:0000256" key="2">
    <source>
        <dbReference type="ARBA" id="ARBA00023002"/>
    </source>
</evidence>
<dbReference type="PANTHER" id="PTHR24321">
    <property type="entry name" value="DEHYDROGENASES, SHORT CHAIN"/>
    <property type="match status" value="1"/>
</dbReference>
<dbReference type="RefSeq" id="WP_149847441.1">
    <property type="nucleotide sequence ID" value="NZ_VUOB01000001.1"/>
</dbReference>
<accession>A0A5B2XW70</accession>
<dbReference type="Proteomes" id="UP000323454">
    <property type="component" value="Unassembled WGS sequence"/>
</dbReference>
<keyword evidence="6" id="KW-1185">Reference proteome</keyword>
<keyword evidence="2" id="KW-0560">Oxidoreductase</keyword>
<dbReference type="GO" id="GO:0016491">
    <property type="term" value="F:oxidoreductase activity"/>
    <property type="evidence" value="ECO:0007669"/>
    <property type="project" value="UniProtKB-KW"/>
</dbReference>
<dbReference type="AlphaFoldDB" id="A0A5B2XW70"/>
<dbReference type="InterPro" id="IPR036291">
    <property type="entry name" value="NAD(P)-bd_dom_sf"/>
</dbReference>
<protein>
    <submittedName>
        <fullName evidence="5">SDR family oxidoreductase</fullName>
    </submittedName>
</protein>
<evidence type="ECO:0000259" key="4">
    <source>
        <dbReference type="SMART" id="SM00822"/>
    </source>
</evidence>
<comment type="caution">
    <text evidence="5">The sequence shown here is derived from an EMBL/GenBank/DDBJ whole genome shotgun (WGS) entry which is preliminary data.</text>
</comment>
<reference evidence="5 6" key="1">
    <citation type="submission" date="2019-09" db="EMBL/GenBank/DDBJ databases">
        <title>Goodfellowia gen. nov., a new genus of the Pseudonocardineae related to Actinoalloteichus, containing Goodfellowia coeruleoviolacea gen. nov., comb. nov. gen. nov., comb. nov.</title>
        <authorList>
            <person name="Labeda D."/>
        </authorList>
    </citation>
    <scope>NUCLEOTIDE SEQUENCE [LARGE SCALE GENOMIC DNA]</scope>
    <source>
        <strain evidence="5 6">AN110305</strain>
    </source>
</reference>
<keyword evidence="3" id="KW-0520">NAD</keyword>
<dbReference type="InterPro" id="IPR057326">
    <property type="entry name" value="KR_dom"/>
</dbReference>
<comment type="similarity">
    <text evidence="1">Belongs to the short-chain dehydrogenases/reductases (SDR) family.</text>
</comment>
<dbReference type="CDD" id="cd05233">
    <property type="entry name" value="SDR_c"/>
    <property type="match status" value="1"/>
</dbReference>
<dbReference type="InterPro" id="IPR020904">
    <property type="entry name" value="Sc_DH/Rdtase_CS"/>
</dbReference>
<dbReference type="InterPro" id="IPR002347">
    <property type="entry name" value="SDR_fam"/>
</dbReference>
<sequence length="269" mass="27383">MSGANRLAGRVALITGGGTGIGAAAARRLVEDGARVVLTGRRADPLREVAEPLGDAALALSADAADSSAMRAVVAETVDRFGRLDVVVANAGGHGLGAALDTDDKSWQDSLDANLTSAFVTIRESLPALLVRGGSVVLVSSLAGLFSGPGVCGYVTTKHALIGLTRSIARDYGRKGVRANVVCPGWVRTAMGDVQMDEFGAARGISRAEAYALVTENTPLGRPAEPEEIASVIAFLASQDSSIMSGAVLTADAGASAVDLPTIELGRTL</sequence>
<dbReference type="Pfam" id="PF13561">
    <property type="entry name" value="adh_short_C2"/>
    <property type="match status" value="1"/>
</dbReference>
<gene>
    <name evidence="5" type="ORF">F0L68_00960</name>
</gene>
<dbReference type="OrthoDB" id="7064009at2"/>
<proteinExistence type="inferred from homology"/>
<evidence type="ECO:0000313" key="6">
    <source>
        <dbReference type="Proteomes" id="UP000323454"/>
    </source>
</evidence>
<feature type="domain" description="Ketoreductase" evidence="4">
    <location>
        <begin position="10"/>
        <end position="194"/>
    </location>
</feature>
<dbReference type="PRINTS" id="PR00080">
    <property type="entry name" value="SDRFAMILY"/>
</dbReference>
<dbReference type="PRINTS" id="PR00081">
    <property type="entry name" value="GDHRDH"/>
</dbReference>
<evidence type="ECO:0000256" key="3">
    <source>
        <dbReference type="ARBA" id="ARBA00023027"/>
    </source>
</evidence>
<dbReference type="SMART" id="SM00822">
    <property type="entry name" value="PKS_KR"/>
    <property type="match status" value="1"/>
</dbReference>
<evidence type="ECO:0000313" key="5">
    <source>
        <dbReference type="EMBL" id="KAA2267132.1"/>
    </source>
</evidence>